<sequence length="501" mass="55581">MACVSLSSPIFSPRQSIVPFGLNSANRRGICLSPIGFAPIKKNRRARVSVCRADSVVFRNLDADDFRHPLDKQNTRILRAIPWLNELGKALLGWAPPSSYRYEASSVALRRSLVETPSNICTIRAKATITLELSLFSKVGGVTAPEFEPGVTIGSDCEACQGTKSNLHDEASFDSSHAQDKTLTVTTRAASGQNPGRLPPGGGDDRDITIQRLQTQLTGMTQILVDNKLMKPAQAVEARPFEDTTKGPNPPSRAGRNGRQRRSRISLDSQNDSKSVALSKRRVSPSRTPSSTDLREIFNAKRNRGGNLRDNLTNRTAVASGKDIILAGFTLYDGKSDPRSCISHVRQMTALWNHLDALMCQVFLSSLGDLGLKWFDRLPSRSIGNLHQLTESFVARFVINTKEGQELTVASYKLGLTLGEGICENLMLNPLADLWDLMSRIEMFARLEDDVRQAERNTDSTPRGEGQLRRRKEGSADHENKARRWINVVFKEPIYKLLDRI</sequence>
<proteinExistence type="predicted"/>
<reference evidence="2 3" key="1">
    <citation type="submission" date="2019-07" db="EMBL/GenBank/DDBJ databases">
        <title>De Novo Assembly of kiwifruit Actinidia rufa.</title>
        <authorList>
            <person name="Sugita-Konishi S."/>
            <person name="Sato K."/>
            <person name="Mori E."/>
            <person name="Abe Y."/>
            <person name="Kisaki G."/>
            <person name="Hamano K."/>
            <person name="Suezawa K."/>
            <person name="Otani M."/>
            <person name="Fukuda T."/>
            <person name="Manabe T."/>
            <person name="Gomi K."/>
            <person name="Tabuchi M."/>
            <person name="Akimitsu K."/>
            <person name="Kataoka I."/>
        </authorList>
    </citation>
    <scope>NUCLEOTIDE SEQUENCE [LARGE SCALE GENOMIC DNA]</scope>
    <source>
        <strain evidence="3">cv. Fuchu</strain>
    </source>
</reference>
<dbReference type="EMBL" id="BJWL01000005">
    <property type="protein sequence ID" value="GFY87332.1"/>
    <property type="molecule type" value="Genomic_DNA"/>
</dbReference>
<dbReference type="AlphaFoldDB" id="A0A7J0ELZ5"/>
<evidence type="ECO:0000313" key="3">
    <source>
        <dbReference type="Proteomes" id="UP000585474"/>
    </source>
</evidence>
<feature type="region of interest" description="Disordered" evidence="1">
    <location>
        <begin position="238"/>
        <end position="294"/>
    </location>
</feature>
<feature type="region of interest" description="Disordered" evidence="1">
    <location>
        <begin position="188"/>
        <end position="207"/>
    </location>
</feature>
<dbReference type="OrthoDB" id="272500at2759"/>
<comment type="caution">
    <text evidence="2">The sequence shown here is derived from an EMBL/GenBank/DDBJ whole genome shotgun (WGS) entry which is preliminary data.</text>
</comment>
<evidence type="ECO:0000313" key="2">
    <source>
        <dbReference type="EMBL" id="GFY87332.1"/>
    </source>
</evidence>
<feature type="compositionally biased region" description="Polar residues" evidence="1">
    <location>
        <begin position="266"/>
        <end position="276"/>
    </location>
</feature>
<organism evidence="2 3">
    <name type="scientific">Actinidia rufa</name>
    <dbReference type="NCBI Taxonomy" id="165716"/>
    <lineage>
        <taxon>Eukaryota</taxon>
        <taxon>Viridiplantae</taxon>
        <taxon>Streptophyta</taxon>
        <taxon>Embryophyta</taxon>
        <taxon>Tracheophyta</taxon>
        <taxon>Spermatophyta</taxon>
        <taxon>Magnoliopsida</taxon>
        <taxon>eudicotyledons</taxon>
        <taxon>Gunneridae</taxon>
        <taxon>Pentapetalae</taxon>
        <taxon>asterids</taxon>
        <taxon>Ericales</taxon>
        <taxon>Actinidiaceae</taxon>
        <taxon>Actinidia</taxon>
    </lineage>
</organism>
<name>A0A7J0ELZ5_9ERIC</name>
<dbReference type="Proteomes" id="UP000585474">
    <property type="component" value="Unassembled WGS sequence"/>
</dbReference>
<feature type="region of interest" description="Disordered" evidence="1">
    <location>
        <begin position="452"/>
        <end position="476"/>
    </location>
</feature>
<keyword evidence="3" id="KW-1185">Reference proteome</keyword>
<gene>
    <name evidence="2" type="ORF">Acr_05g0009710</name>
</gene>
<protein>
    <submittedName>
        <fullName evidence="2">Peptidase family M48 family protein</fullName>
    </submittedName>
</protein>
<evidence type="ECO:0000256" key="1">
    <source>
        <dbReference type="SAM" id="MobiDB-lite"/>
    </source>
</evidence>
<accession>A0A7J0ELZ5</accession>